<keyword evidence="2" id="KW-0812">Transmembrane</keyword>
<feature type="region of interest" description="Disordered" evidence="1">
    <location>
        <begin position="195"/>
        <end position="362"/>
    </location>
</feature>
<protein>
    <submittedName>
        <fullName evidence="3">Uncharacterized protein</fullName>
    </submittedName>
</protein>
<feature type="compositionally biased region" description="Low complexity" evidence="1">
    <location>
        <begin position="1"/>
        <end position="11"/>
    </location>
</feature>
<accession>A0ABP4RJB4</accession>
<feature type="transmembrane region" description="Helical" evidence="2">
    <location>
        <begin position="52"/>
        <end position="72"/>
    </location>
</feature>
<feature type="region of interest" description="Disordered" evidence="1">
    <location>
        <begin position="1"/>
        <end position="21"/>
    </location>
</feature>
<organism evidence="3 4">
    <name type="scientific">Nonomuraea maheshkhaliensis</name>
    <dbReference type="NCBI Taxonomy" id="419590"/>
    <lineage>
        <taxon>Bacteria</taxon>
        <taxon>Bacillati</taxon>
        <taxon>Actinomycetota</taxon>
        <taxon>Actinomycetes</taxon>
        <taxon>Streptosporangiales</taxon>
        <taxon>Streptosporangiaceae</taxon>
        <taxon>Nonomuraea</taxon>
    </lineage>
</organism>
<feature type="region of interest" description="Disordered" evidence="1">
    <location>
        <begin position="77"/>
        <end position="126"/>
    </location>
</feature>
<gene>
    <name evidence="3" type="ORF">GCM10009733_055380</name>
</gene>
<sequence>MTGRRPTPTSTTRRDRGKRRVARLSGAQITGGGLAALTAAVTASYLGVTGTVIGAAVMSVATTVGTEFYAHLLRRTGHRVKQHATPSRRTRPSRDDAPAGREVRAGGDPAGYEASGDDASACGAPAGGDHIGGAAVGEASADEGSAGGPAFGGGAWPHVMRGRLGWLRVGAVLALVVTVSFGGVLIYQAFSGQMAADQGNGTSARKAKSDKRHAPDRDRRAARGSQQYVPVQSGPPATPSSTGPSASPTAVIGPLTNPSIGPGSGTTGPDAGALDGTGSVPGDVEGIGAGGAVNGTAPPGGSAPATSAPPPGSSTTAPLEAPEAALPDTAPSTSTAPGRPHAENPPAPTRPATGEDGGNRHR</sequence>
<dbReference type="Proteomes" id="UP001500064">
    <property type="component" value="Unassembled WGS sequence"/>
</dbReference>
<feature type="compositionally biased region" description="Basic residues" evidence="1">
    <location>
        <begin position="77"/>
        <end position="91"/>
    </location>
</feature>
<feature type="transmembrane region" description="Helical" evidence="2">
    <location>
        <begin position="21"/>
        <end position="46"/>
    </location>
</feature>
<keyword evidence="4" id="KW-1185">Reference proteome</keyword>
<evidence type="ECO:0000313" key="4">
    <source>
        <dbReference type="Proteomes" id="UP001500064"/>
    </source>
</evidence>
<feature type="compositionally biased region" description="Basic and acidic residues" evidence="1">
    <location>
        <begin position="92"/>
        <end position="105"/>
    </location>
</feature>
<reference evidence="4" key="1">
    <citation type="journal article" date="2019" name="Int. J. Syst. Evol. Microbiol.">
        <title>The Global Catalogue of Microorganisms (GCM) 10K type strain sequencing project: providing services to taxonomists for standard genome sequencing and annotation.</title>
        <authorList>
            <consortium name="The Broad Institute Genomics Platform"/>
            <consortium name="The Broad Institute Genome Sequencing Center for Infectious Disease"/>
            <person name="Wu L."/>
            <person name="Ma J."/>
        </authorList>
    </citation>
    <scope>NUCLEOTIDE SEQUENCE [LARGE SCALE GENOMIC DNA]</scope>
    <source>
        <strain evidence="4">JCM 13929</strain>
    </source>
</reference>
<evidence type="ECO:0000313" key="3">
    <source>
        <dbReference type="EMBL" id="GAA1651255.1"/>
    </source>
</evidence>
<keyword evidence="2" id="KW-0472">Membrane</keyword>
<evidence type="ECO:0000256" key="2">
    <source>
        <dbReference type="SAM" id="Phobius"/>
    </source>
</evidence>
<feature type="compositionally biased region" description="Low complexity" evidence="1">
    <location>
        <begin position="295"/>
        <end position="306"/>
    </location>
</feature>
<evidence type="ECO:0000256" key="1">
    <source>
        <dbReference type="SAM" id="MobiDB-lite"/>
    </source>
</evidence>
<feature type="transmembrane region" description="Helical" evidence="2">
    <location>
        <begin position="166"/>
        <end position="190"/>
    </location>
</feature>
<comment type="caution">
    <text evidence="3">The sequence shown here is derived from an EMBL/GenBank/DDBJ whole genome shotgun (WGS) entry which is preliminary data.</text>
</comment>
<keyword evidence="2" id="KW-1133">Transmembrane helix</keyword>
<feature type="compositionally biased region" description="Basic and acidic residues" evidence="1">
    <location>
        <begin position="212"/>
        <end position="221"/>
    </location>
</feature>
<dbReference type="EMBL" id="BAAAMU010000044">
    <property type="protein sequence ID" value="GAA1651255.1"/>
    <property type="molecule type" value="Genomic_DNA"/>
</dbReference>
<proteinExistence type="predicted"/>
<feature type="compositionally biased region" description="Low complexity" evidence="1">
    <location>
        <begin position="239"/>
        <end position="250"/>
    </location>
</feature>
<dbReference type="RefSeq" id="WP_346109351.1">
    <property type="nucleotide sequence ID" value="NZ_BAAAMU010000044.1"/>
</dbReference>
<name>A0ABP4RJB4_9ACTN</name>
<feature type="compositionally biased region" description="Low complexity" evidence="1">
    <location>
        <begin position="313"/>
        <end position="331"/>
    </location>
</feature>